<dbReference type="InterPro" id="IPR054612">
    <property type="entry name" value="Phage_capsid-like_C"/>
</dbReference>
<dbReference type="Gene3D" id="3.30.2400.10">
    <property type="entry name" value="Major capsid protein gp5"/>
    <property type="match status" value="1"/>
</dbReference>
<name>A0A2J0YVD4_RHIML</name>
<comment type="subcellular location">
    <subcellularLocation>
        <location evidence="1">Virion</location>
    </subcellularLocation>
</comment>
<evidence type="ECO:0000259" key="2">
    <source>
        <dbReference type="Pfam" id="PF05065"/>
    </source>
</evidence>
<gene>
    <name evidence="3" type="ORF">CEJ86_27420</name>
</gene>
<dbReference type="Proteomes" id="UP000231987">
    <property type="component" value="Unassembled WGS sequence"/>
</dbReference>
<evidence type="ECO:0000313" key="3">
    <source>
        <dbReference type="EMBL" id="PJR11500.1"/>
    </source>
</evidence>
<dbReference type="InterPro" id="IPR024455">
    <property type="entry name" value="Phage_capsid"/>
</dbReference>
<comment type="caution">
    <text evidence="3">The sequence shown here is derived from an EMBL/GenBank/DDBJ whole genome shotgun (WGS) entry which is preliminary data.</text>
</comment>
<protein>
    <submittedName>
        <fullName evidence="3">Phage major capsid protein</fullName>
    </submittedName>
</protein>
<proteinExistence type="predicted"/>
<dbReference type="EMBL" id="NJGD01000019">
    <property type="protein sequence ID" value="PJR11500.1"/>
    <property type="molecule type" value="Genomic_DNA"/>
</dbReference>
<dbReference type="AlphaFoldDB" id="A0A2J0YVD4"/>
<dbReference type="NCBIfam" id="TIGR01554">
    <property type="entry name" value="major_cap_HK97"/>
    <property type="match status" value="1"/>
</dbReference>
<organism evidence="3 4">
    <name type="scientific">Rhizobium meliloti</name>
    <name type="common">Ensifer meliloti</name>
    <name type="synonym">Sinorhizobium meliloti</name>
    <dbReference type="NCBI Taxonomy" id="382"/>
    <lineage>
        <taxon>Bacteria</taxon>
        <taxon>Pseudomonadati</taxon>
        <taxon>Pseudomonadota</taxon>
        <taxon>Alphaproteobacteria</taxon>
        <taxon>Hyphomicrobiales</taxon>
        <taxon>Rhizobiaceae</taxon>
        <taxon>Sinorhizobium/Ensifer group</taxon>
        <taxon>Sinorhizobium</taxon>
    </lineage>
</organism>
<reference evidence="3 4" key="1">
    <citation type="submission" date="2017-06" db="EMBL/GenBank/DDBJ databases">
        <title>Ensifer strains isolated from leguminous trees and herbs display diverse denitrification phenotypes with some acting as strong N2O sinks.</title>
        <authorList>
            <person name="Woliy K."/>
            <person name="Mania D."/>
            <person name="Bakken L.R."/>
            <person name="Frostegard A."/>
        </authorList>
    </citation>
    <scope>NUCLEOTIDE SEQUENCE [LARGE SCALE GENOMIC DNA]</scope>
    <source>
        <strain evidence="3 4">AC50a</strain>
    </source>
</reference>
<evidence type="ECO:0000256" key="1">
    <source>
        <dbReference type="ARBA" id="ARBA00004328"/>
    </source>
</evidence>
<feature type="domain" description="Phage capsid-like C-terminal" evidence="2">
    <location>
        <begin position="145"/>
        <end position="296"/>
    </location>
</feature>
<sequence>MKRPAATLVLAVDGSAGYRHQQRGFPNLPPSPAGGFFMTYTLERVARQASEAKELAVHTSRALRDLRRGTKSGLSGRDRFVRHAVLRALATGRPGVNVEDIWRERYRERAAAGPAMMTVPTWATELVPSDVGAFLADGAQPLALSRLAALGRTVSLDGIGSLKIPYRPPLADVGGWVGEGAPIPVDDLSFGTVTLSPRKAAAVSIFTAELNKRATPDIETLIDGALRTDIANIVDAALVDDQPGSALRPPGLRFNVAAVVSSTATDPMAAMRADLAKLAGEIVAGGGSQPVFLVNPVQAISFGFLPGSTYGVIDTPTVPAGTVIAVDGPAFISGNGAAVVDASKDATIHEETAPAPIVAGGTAASPTRSLWQTDSLACRVILEVAWGLPAGRSAWMEGVKW</sequence>
<accession>A0A2J0YVD4</accession>
<evidence type="ECO:0000313" key="4">
    <source>
        <dbReference type="Proteomes" id="UP000231987"/>
    </source>
</evidence>
<dbReference type="Pfam" id="PF05065">
    <property type="entry name" value="Phage_capsid"/>
    <property type="match status" value="1"/>
</dbReference>
<dbReference type="SUPFAM" id="SSF56563">
    <property type="entry name" value="Major capsid protein gp5"/>
    <property type="match status" value="1"/>
</dbReference>